<feature type="compositionally biased region" description="Low complexity" evidence="4">
    <location>
        <begin position="71"/>
        <end position="82"/>
    </location>
</feature>
<dbReference type="SUPFAM" id="SSF103511">
    <property type="entry name" value="Chlorophyll a-b binding protein"/>
    <property type="match status" value="1"/>
</dbReference>
<feature type="compositionally biased region" description="Polar residues" evidence="4">
    <location>
        <begin position="44"/>
        <end position="70"/>
    </location>
</feature>
<evidence type="ECO:0000256" key="2">
    <source>
        <dbReference type="ARBA" id="ARBA00022528"/>
    </source>
</evidence>
<feature type="compositionally biased region" description="Low complexity" evidence="4">
    <location>
        <begin position="7"/>
        <end position="22"/>
    </location>
</feature>
<evidence type="ECO:0000256" key="3">
    <source>
        <dbReference type="ARBA" id="ARBA00022640"/>
    </source>
</evidence>
<dbReference type="InterPro" id="IPR022796">
    <property type="entry name" value="Chloroa_b-bind"/>
</dbReference>
<evidence type="ECO:0000313" key="6">
    <source>
        <dbReference type="Proteomes" id="UP000815325"/>
    </source>
</evidence>
<proteinExistence type="predicted"/>
<comment type="subcellular location">
    <subcellularLocation>
        <location evidence="1">Plastid</location>
        <location evidence="1">Chloroplast</location>
    </subcellularLocation>
</comment>
<feature type="region of interest" description="Disordered" evidence="4">
    <location>
        <begin position="1"/>
        <end position="132"/>
    </location>
</feature>
<gene>
    <name evidence="5" type="ORF">DUNSADRAFT_13160</name>
</gene>
<dbReference type="Pfam" id="PF00504">
    <property type="entry name" value="Chloroa_b-bind"/>
    <property type="match status" value="1"/>
</dbReference>
<organism evidence="5 6">
    <name type="scientific">Dunaliella salina</name>
    <name type="common">Green alga</name>
    <name type="synonym">Protococcus salinus</name>
    <dbReference type="NCBI Taxonomy" id="3046"/>
    <lineage>
        <taxon>Eukaryota</taxon>
        <taxon>Viridiplantae</taxon>
        <taxon>Chlorophyta</taxon>
        <taxon>core chlorophytes</taxon>
        <taxon>Chlorophyceae</taxon>
        <taxon>CS clade</taxon>
        <taxon>Chlamydomonadales</taxon>
        <taxon>Dunaliellaceae</taxon>
        <taxon>Dunaliella</taxon>
    </lineage>
</organism>
<keyword evidence="6" id="KW-1185">Reference proteome</keyword>
<sequence>MLSSKTLQSVNQSLQSVNQSLSAPSAVCLPKPGRVRSHRKYLVHSQNPETDASSKPQDAPGGTNSVPKVNSTLSTLDSLLGTEQKEAERKAKEEKEKAASASQSPQQQSGSFSAWPTVPKPQQPPQRKEAPKKGSFTFDQVMGFEGLAPEVINSRAAMLGFMFAIKAETATGESVFAQLLTGGFAKAAAIILAVTIASFAPAIVRGVPMDECFNKDPKKEKSVGPFNANAEIRNGRAAMVGIALILLLEGGSGTAFFI</sequence>
<protein>
    <submittedName>
        <fullName evidence="5">Uncharacterized protein</fullName>
    </submittedName>
</protein>
<name>A0ABQ7G9Z1_DUNSA</name>
<evidence type="ECO:0000313" key="5">
    <source>
        <dbReference type="EMBL" id="KAF5831425.1"/>
    </source>
</evidence>
<feature type="compositionally biased region" description="Basic and acidic residues" evidence="4">
    <location>
        <begin position="83"/>
        <end position="98"/>
    </location>
</feature>
<accession>A0ABQ7G9Z1</accession>
<evidence type="ECO:0000256" key="4">
    <source>
        <dbReference type="SAM" id="MobiDB-lite"/>
    </source>
</evidence>
<evidence type="ECO:0000256" key="1">
    <source>
        <dbReference type="ARBA" id="ARBA00004229"/>
    </source>
</evidence>
<dbReference type="Proteomes" id="UP000815325">
    <property type="component" value="Unassembled WGS sequence"/>
</dbReference>
<comment type="caution">
    <text evidence="5">The sequence shown here is derived from an EMBL/GenBank/DDBJ whole genome shotgun (WGS) entry which is preliminary data.</text>
</comment>
<feature type="compositionally biased region" description="Low complexity" evidence="4">
    <location>
        <begin position="99"/>
        <end position="114"/>
    </location>
</feature>
<feature type="compositionally biased region" description="Basic residues" evidence="4">
    <location>
        <begin position="33"/>
        <end position="42"/>
    </location>
</feature>
<reference evidence="5" key="1">
    <citation type="submission" date="2017-08" db="EMBL/GenBank/DDBJ databases">
        <authorList>
            <person name="Polle J.E."/>
            <person name="Barry K."/>
            <person name="Cushman J."/>
            <person name="Schmutz J."/>
            <person name="Tran D."/>
            <person name="Hathwaick L.T."/>
            <person name="Yim W.C."/>
            <person name="Jenkins J."/>
            <person name="Mckie-Krisberg Z.M."/>
            <person name="Prochnik S."/>
            <person name="Lindquist E."/>
            <person name="Dockter R.B."/>
            <person name="Adam C."/>
            <person name="Molina H."/>
            <person name="Bunkerborg J."/>
            <person name="Jin E."/>
            <person name="Buchheim M."/>
            <person name="Magnuson J."/>
        </authorList>
    </citation>
    <scope>NUCLEOTIDE SEQUENCE</scope>
    <source>
        <strain evidence="5">CCAP 19/18</strain>
    </source>
</reference>
<dbReference type="EMBL" id="MU069950">
    <property type="protein sequence ID" value="KAF5831425.1"/>
    <property type="molecule type" value="Genomic_DNA"/>
</dbReference>
<keyword evidence="3" id="KW-0934">Plastid</keyword>
<keyword evidence="2" id="KW-0150">Chloroplast</keyword>